<dbReference type="AlphaFoldDB" id="A0A4R9AAS2"/>
<dbReference type="InterPro" id="IPR003494">
    <property type="entry name" value="SHS2_FtsA"/>
</dbReference>
<name>A0A4R9AAS2_9MICO</name>
<evidence type="ECO:0000259" key="1">
    <source>
        <dbReference type="SMART" id="SM00842"/>
    </source>
</evidence>
<sequence>MTHSIVGIDFGSAAVRAVEIVHSGKARPTLLRCHEVALPVGAVSSGEVVEPNTVAAALKQLWSEGGFSTRRVVLGMGNQRVLARDLSVPKSSLKRIRGALALQVQNMLPVPVDEALLDFYPISETTTENGIMVNGLLIAAVKVAVLGNVRAAQLAGLTAQQVDLIPFALSRALVGRPALPATVAVIDIGAKTTTVVIVHGAVPHFVRIIPTGGDDLSQALRTGLEVDAAMAASLKREVGLATVNALAGPGAWSALPAGTDAAGIIADVIGEQLVSLRNTLNYYANTRPKDAVSQIILTGGGAQLLGLSRALAEMTGIGVVAGDPFASVVVPVGLDPAALPGGAARYTVALGLALGSAS</sequence>
<reference evidence="2 3" key="1">
    <citation type="submission" date="2019-03" db="EMBL/GenBank/DDBJ databases">
        <title>Genomics of glacier-inhabiting Cryobacterium strains.</title>
        <authorList>
            <person name="Liu Q."/>
            <person name="Xin Y.-H."/>
        </authorList>
    </citation>
    <scope>NUCLEOTIDE SEQUENCE [LARGE SCALE GENOMIC DNA]</scope>
    <source>
        <strain evidence="2 3">Hh14</strain>
    </source>
</reference>
<dbReference type="PANTHER" id="PTHR32432:SF3">
    <property type="entry name" value="ETHANOLAMINE UTILIZATION PROTEIN EUTJ"/>
    <property type="match status" value="1"/>
</dbReference>
<evidence type="ECO:0000313" key="3">
    <source>
        <dbReference type="Proteomes" id="UP000297447"/>
    </source>
</evidence>
<accession>A0A4R9AAS2</accession>
<dbReference type="OrthoDB" id="1926201at2"/>
<dbReference type="SUPFAM" id="SSF53067">
    <property type="entry name" value="Actin-like ATPase domain"/>
    <property type="match status" value="2"/>
</dbReference>
<dbReference type="CDD" id="cd24049">
    <property type="entry name" value="ASKHA_NBD_PilM"/>
    <property type="match status" value="1"/>
</dbReference>
<proteinExistence type="predicted"/>
<protein>
    <submittedName>
        <fullName evidence="2">Type IV pilus assembly protein PilM</fullName>
    </submittedName>
</protein>
<dbReference type="PANTHER" id="PTHR32432">
    <property type="entry name" value="CELL DIVISION PROTEIN FTSA-RELATED"/>
    <property type="match status" value="1"/>
</dbReference>
<organism evidence="2 3">
    <name type="scientific">Cryobacterium frigoriphilum</name>
    <dbReference type="NCBI Taxonomy" id="1259150"/>
    <lineage>
        <taxon>Bacteria</taxon>
        <taxon>Bacillati</taxon>
        <taxon>Actinomycetota</taxon>
        <taxon>Actinomycetes</taxon>
        <taxon>Micrococcales</taxon>
        <taxon>Microbacteriaceae</taxon>
        <taxon>Cryobacterium</taxon>
    </lineage>
</organism>
<dbReference type="InterPro" id="IPR050696">
    <property type="entry name" value="FtsA/MreB"/>
</dbReference>
<dbReference type="PIRSF" id="PIRSF019169">
    <property type="entry name" value="PilM"/>
    <property type="match status" value="1"/>
</dbReference>
<evidence type="ECO:0000313" key="2">
    <source>
        <dbReference type="EMBL" id="TFD55427.1"/>
    </source>
</evidence>
<gene>
    <name evidence="2" type="primary">pilM</name>
    <name evidence="2" type="ORF">E3T55_01050</name>
</gene>
<dbReference type="NCBIfam" id="TIGR01175">
    <property type="entry name" value="pilM"/>
    <property type="match status" value="1"/>
</dbReference>
<dbReference type="SMART" id="SM00842">
    <property type="entry name" value="FtsA"/>
    <property type="match status" value="1"/>
</dbReference>
<comment type="caution">
    <text evidence="2">The sequence shown here is derived from an EMBL/GenBank/DDBJ whole genome shotgun (WGS) entry which is preliminary data.</text>
</comment>
<dbReference type="GO" id="GO:0051301">
    <property type="term" value="P:cell division"/>
    <property type="evidence" value="ECO:0007669"/>
    <property type="project" value="InterPro"/>
</dbReference>
<dbReference type="RefSeq" id="WP_134517734.1">
    <property type="nucleotide sequence ID" value="NZ_SOHE01000007.1"/>
</dbReference>
<dbReference type="Gene3D" id="3.30.420.40">
    <property type="match status" value="2"/>
</dbReference>
<dbReference type="Pfam" id="PF11104">
    <property type="entry name" value="PilM_2"/>
    <property type="match status" value="2"/>
</dbReference>
<dbReference type="Proteomes" id="UP000297447">
    <property type="component" value="Unassembled WGS sequence"/>
</dbReference>
<feature type="domain" description="SHS2" evidence="1">
    <location>
        <begin position="5"/>
        <end position="173"/>
    </location>
</feature>
<dbReference type="InterPro" id="IPR043129">
    <property type="entry name" value="ATPase_NBD"/>
</dbReference>
<dbReference type="EMBL" id="SOHE01000007">
    <property type="protein sequence ID" value="TFD55427.1"/>
    <property type="molecule type" value="Genomic_DNA"/>
</dbReference>
<dbReference type="Gene3D" id="3.30.1490.300">
    <property type="match status" value="1"/>
</dbReference>
<keyword evidence="3" id="KW-1185">Reference proteome</keyword>
<dbReference type="InterPro" id="IPR005883">
    <property type="entry name" value="PilM"/>
</dbReference>